<evidence type="ECO:0000313" key="2">
    <source>
        <dbReference type="Proteomes" id="UP000886833"/>
    </source>
</evidence>
<dbReference type="EMBL" id="DVKQ01000028">
    <property type="protein sequence ID" value="HIT37282.1"/>
    <property type="molecule type" value="Genomic_DNA"/>
</dbReference>
<evidence type="ECO:0000313" key="1">
    <source>
        <dbReference type="EMBL" id="HIT37282.1"/>
    </source>
</evidence>
<accession>A0A9D1GB41</accession>
<name>A0A9D1GB41_9FIRM</name>
<reference evidence="1" key="2">
    <citation type="journal article" date="2021" name="PeerJ">
        <title>Extensive microbial diversity within the chicken gut microbiome revealed by metagenomics and culture.</title>
        <authorList>
            <person name="Gilroy R."/>
            <person name="Ravi A."/>
            <person name="Getino M."/>
            <person name="Pursley I."/>
            <person name="Horton D.L."/>
            <person name="Alikhan N.F."/>
            <person name="Baker D."/>
            <person name="Gharbi K."/>
            <person name="Hall N."/>
            <person name="Watson M."/>
            <person name="Adriaenssens E.M."/>
            <person name="Foster-Nyarko E."/>
            <person name="Jarju S."/>
            <person name="Secka A."/>
            <person name="Antonio M."/>
            <person name="Oren A."/>
            <person name="Chaudhuri R.R."/>
            <person name="La Ragione R."/>
            <person name="Hildebrand F."/>
            <person name="Pallen M.J."/>
        </authorList>
    </citation>
    <scope>NUCLEOTIDE SEQUENCE</scope>
    <source>
        <strain evidence="1">CHK195-26880</strain>
    </source>
</reference>
<evidence type="ECO:0008006" key="3">
    <source>
        <dbReference type="Google" id="ProtNLM"/>
    </source>
</evidence>
<dbReference type="AlphaFoldDB" id="A0A9D1GB41"/>
<reference evidence="1" key="1">
    <citation type="submission" date="2020-10" db="EMBL/GenBank/DDBJ databases">
        <authorList>
            <person name="Gilroy R."/>
        </authorList>
    </citation>
    <scope>NUCLEOTIDE SEQUENCE</scope>
    <source>
        <strain evidence="1">CHK195-26880</strain>
    </source>
</reference>
<organism evidence="1 2">
    <name type="scientific">Candidatus Onthousia faecipullorum</name>
    <dbReference type="NCBI Taxonomy" id="2840887"/>
    <lineage>
        <taxon>Bacteria</taxon>
        <taxon>Bacillati</taxon>
        <taxon>Bacillota</taxon>
        <taxon>Bacilli</taxon>
        <taxon>Candidatus Onthousia</taxon>
    </lineage>
</organism>
<gene>
    <name evidence="1" type="ORF">IAB59_02230</name>
</gene>
<dbReference type="SUPFAM" id="SSF109604">
    <property type="entry name" value="HD-domain/PDEase-like"/>
    <property type="match status" value="1"/>
</dbReference>
<protein>
    <recommendedName>
        <fullName evidence="3">HD domain-containing protein</fullName>
    </recommendedName>
</protein>
<dbReference type="Proteomes" id="UP000886833">
    <property type="component" value="Unassembled WGS sequence"/>
</dbReference>
<proteinExistence type="predicted"/>
<comment type="caution">
    <text evidence="1">The sequence shown here is derived from an EMBL/GenBank/DDBJ whole genome shotgun (WGS) entry which is preliminary data.</text>
</comment>
<sequence>MNKQEIFFDELNYIKDDSLRKSLGKLIELLPDYFFMEPASSTGKYHPKYALGEGGLLRHTKAATRIGYELLGDLSIGKKYTSREKDLMLMALLLHDGFKKGLVEERYTRFDHPLIASKVIMDNYEKVGLSGEDATFISDAIKTHMGDYTTDYNGNEVLEKPQTKYQNFVHMCDYLASRKCLLVPFDSNNNIEM</sequence>